<gene>
    <name evidence="4" type="ORF">HPP92_015950</name>
</gene>
<dbReference type="Pfam" id="PF04572">
    <property type="entry name" value="Gb3_synth"/>
    <property type="match status" value="1"/>
</dbReference>
<keyword evidence="2" id="KW-0812">Transmembrane</keyword>
<dbReference type="PANTHER" id="PTHR47213">
    <property type="entry name" value="OS07G0567300 PROTEIN"/>
    <property type="match status" value="1"/>
</dbReference>
<feature type="domain" description="Alpha 1,4-glycosyltransferase" evidence="3">
    <location>
        <begin position="483"/>
        <end position="611"/>
    </location>
</feature>
<dbReference type="Pfam" id="PF04488">
    <property type="entry name" value="Gly_transf_sug"/>
    <property type="match status" value="1"/>
</dbReference>
<feature type="region of interest" description="Disordered" evidence="1">
    <location>
        <begin position="148"/>
        <end position="177"/>
    </location>
</feature>
<keyword evidence="2" id="KW-0472">Membrane</keyword>
<dbReference type="Proteomes" id="UP000636800">
    <property type="component" value="Chromosome 7"/>
</dbReference>
<dbReference type="EMBL" id="JADCNL010000007">
    <property type="protein sequence ID" value="KAG0474093.1"/>
    <property type="molecule type" value="Genomic_DNA"/>
</dbReference>
<accession>A0A835QT48</accession>
<evidence type="ECO:0000256" key="1">
    <source>
        <dbReference type="SAM" id="MobiDB-lite"/>
    </source>
</evidence>
<dbReference type="SUPFAM" id="SSF53448">
    <property type="entry name" value="Nucleotide-diphospho-sugar transferases"/>
    <property type="match status" value="1"/>
</dbReference>
<protein>
    <recommendedName>
        <fullName evidence="3">Alpha 1,4-glycosyltransferase domain-containing protein</fullName>
    </recommendedName>
</protein>
<organism evidence="4 5">
    <name type="scientific">Vanilla planifolia</name>
    <name type="common">Vanilla</name>
    <dbReference type="NCBI Taxonomy" id="51239"/>
    <lineage>
        <taxon>Eukaryota</taxon>
        <taxon>Viridiplantae</taxon>
        <taxon>Streptophyta</taxon>
        <taxon>Embryophyta</taxon>
        <taxon>Tracheophyta</taxon>
        <taxon>Spermatophyta</taxon>
        <taxon>Magnoliopsida</taxon>
        <taxon>Liliopsida</taxon>
        <taxon>Asparagales</taxon>
        <taxon>Orchidaceae</taxon>
        <taxon>Vanilloideae</taxon>
        <taxon>Vanilleae</taxon>
        <taxon>Vanilla</taxon>
    </lineage>
</organism>
<keyword evidence="2" id="KW-1133">Transmembrane helix</keyword>
<dbReference type="InterPro" id="IPR007652">
    <property type="entry name" value="A1-4-GlycosylTfrase_dom"/>
</dbReference>
<dbReference type="InterPro" id="IPR044789">
    <property type="entry name" value="Put_A1-4-GlycosylTfrase_plant"/>
</dbReference>
<name>A0A835QT48_VANPL</name>
<evidence type="ECO:0000313" key="4">
    <source>
        <dbReference type="EMBL" id="KAG0474093.1"/>
    </source>
</evidence>
<dbReference type="Gene3D" id="3.90.550.20">
    <property type="match status" value="1"/>
</dbReference>
<feature type="transmembrane region" description="Helical" evidence="2">
    <location>
        <begin position="38"/>
        <end position="58"/>
    </location>
</feature>
<evidence type="ECO:0000259" key="3">
    <source>
        <dbReference type="Pfam" id="PF04572"/>
    </source>
</evidence>
<keyword evidence="5" id="KW-1185">Reference proteome</keyword>
<sequence length="612" mass="69409">MVKTIKTLFLGKALTKPHVGVMHRQPSCRRRSSYTQQLCVAGAAVLLVLSLSILHIRLSSSSLSLSFPFRASSDHSADSNSNPLFDDADNDAFDGSADDRIDELDFLDEDKRLVTTADDADADDPDRGSGSGLFWDHALGVARVSFGRSDSGSNAEEEALPEDQERGKIAFGSDDEPVNEGVRDMLASIQRIEDVLLLKVGGHGGESRLRERWAKWLEGKGDFLRRDWMLRSNLELLNPKNHPLLQDPDLTGVAGFTRGDRMMQKSILKEMDETNFMGLGNKRMDGRRTLDLKVEEKKKKEKGQEDYEHGRRWGYFPGIDSRLGFSDFVDQFLGRGQCSIRVFMVWNSPSWSFGIRQQRGIESLLHHHRDACVLVLSEMMELDFFNDFVKDGFKVAVVIPNLDELLKDSPVQIFASVWFEWRKTKYYPIHYSELVRLAVLYKYGGLYLDSDLIVLKPLDSLKNAVGIVDQQDGNSSFNGAVMAFDSHSAFLLECLTEFYSTYDDTRLRWNGADLLTRVIKRLQDRNDKSLEKLMVIPSTSIFPIGSTEILRYFVAASNQFEKSQQQTLLARILNESFTIHLWNGETSALVPEPDSLVDRLVNQYCFRCHDVL</sequence>
<dbReference type="PANTHER" id="PTHR47213:SF1">
    <property type="entry name" value="OS07G0567300 PROTEIN"/>
    <property type="match status" value="1"/>
</dbReference>
<reference evidence="4 5" key="1">
    <citation type="journal article" date="2020" name="Nat. Food">
        <title>A phased Vanilla planifolia genome enables genetic improvement of flavour and production.</title>
        <authorList>
            <person name="Hasing T."/>
            <person name="Tang H."/>
            <person name="Brym M."/>
            <person name="Khazi F."/>
            <person name="Huang T."/>
            <person name="Chambers A.H."/>
        </authorList>
    </citation>
    <scope>NUCLEOTIDE SEQUENCE [LARGE SCALE GENOMIC DNA]</scope>
    <source>
        <tissue evidence="4">Leaf</tissue>
    </source>
</reference>
<comment type="caution">
    <text evidence="4">The sequence shown here is derived from an EMBL/GenBank/DDBJ whole genome shotgun (WGS) entry which is preliminary data.</text>
</comment>
<dbReference type="AlphaFoldDB" id="A0A835QT48"/>
<dbReference type="InterPro" id="IPR029044">
    <property type="entry name" value="Nucleotide-diphossugar_trans"/>
</dbReference>
<dbReference type="InterPro" id="IPR007577">
    <property type="entry name" value="GlycoTrfase_DXD_sugar-bd_CS"/>
</dbReference>
<proteinExistence type="predicted"/>
<dbReference type="OrthoDB" id="1735728at2759"/>
<evidence type="ECO:0000313" key="5">
    <source>
        <dbReference type="Proteomes" id="UP000636800"/>
    </source>
</evidence>
<evidence type="ECO:0000256" key="2">
    <source>
        <dbReference type="SAM" id="Phobius"/>
    </source>
</evidence>